<feature type="region of interest" description="Disordered" evidence="1">
    <location>
        <begin position="127"/>
        <end position="171"/>
    </location>
</feature>
<name>A0AAJ7TGQ7_PETMA</name>
<accession>A0AAJ7TGQ7</accession>
<dbReference type="GeneID" id="116945841"/>
<dbReference type="Proteomes" id="UP001318040">
    <property type="component" value="Chromosome 25"/>
</dbReference>
<evidence type="ECO:0000256" key="1">
    <source>
        <dbReference type="SAM" id="MobiDB-lite"/>
    </source>
</evidence>
<reference evidence="3" key="1">
    <citation type="submission" date="2025-08" db="UniProtKB">
        <authorList>
            <consortium name="RefSeq"/>
        </authorList>
    </citation>
    <scope>IDENTIFICATION</scope>
    <source>
        <tissue evidence="3">Sperm</tissue>
    </source>
</reference>
<organism evidence="2 3">
    <name type="scientific">Petromyzon marinus</name>
    <name type="common">Sea lamprey</name>
    <dbReference type="NCBI Taxonomy" id="7757"/>
    <lineage>
        <taxon>Eukaryota</taxon>
        <taxon>Metazoa</taxon>
        <taxon>Chordata</taxon>
        <taxon>Craniata</taxon>
        <taxon>Vertebrata</taxon>
        <taxon>Cyclostomata</taxon>
        <taxon>Hyperoartia</taxon>
        <taxon>Petromyzontiformes</taxon>
        <taxon>Petromyzontidae</taxon>
        <taxon>Petromyzon</taxon>
    </lineage>
</organism>
<evidence type="ECO:0000313" key="2">
    <source>
        <dbReference type="Proteomes" id="UP001318040"/>
    </source>
</evidence>
<feature type="region of interest" description="Disordered" evidence="1">
    <location>
        <begin position="1"/>
        <end position="42"/>
    </location>
</feature>
<feature type="compositionally biased region" description="Low complexity" evidence="1">
    <location>
        <begin position="131"/>
        <end position="147"/>
    </location>
</feature>
<proteinExistence type="predicted"/>
<protein>
    <submittedName>
        <fullName evidence="3">Uncharacterized protein LOC116945841 isoform X2</fullName>
    </submittedName>
</protein>
<dbReference type="AlphaFoldDB" id="A0AAJ7TGQ7"/>
<keyword evidence="2" id="KW-1185">Reference proteome</keyword>
<evidence type="ECO:0000313" key="3">
    <source>
        <dbReference type="RefSeq" id="XP_032816333.1"/>
    </source>
</evidence>
<gene>
    <name evidence="3" type="primary">LOC116945841</name>
</gene>
<dbReference type="RefSeq" id="XP_032816333.1">
    <property type="nucleotide sequence ID" value="XM_032960442.1"/>
</dbReference>
<sequence>MEEWGRQDVGDSALEASAGGDPVDICTGDCDESSTGDSSREFFTGDTPAGTCAGNSSNGSFTGLFSICGELPSPRGDLSVFVSDLLVFSGHPSVSRLDFFIFWRGAPPLARDLSAVSVPAARPLGSESVVPGCSHAPSSSGPPASARDGGRSLVSFPRPRRVPGRSSPHRALATVAAETRAKKGPVVVMLAAAAFGSGAQARLTSN</sequence>